<dbReference type="InterPro" id="IPR050362">
    <property type="entry name" value="Cation-dep_OMT"/>
</dbReference>
<dbReference type="GO" id="GO:0032259">
    <property type="term" value="P:methylation"/>
    <property type="evidence" value="ECO:0007669"/>
    <property type="project" value="UniProtKB-KW"/>
</dbReference>
<dbReference type="PROSITE" id="PS51682">
    <property type="entry name" value="SAM_OMT_I"/>
    <property type="match status" value="1"/>
</dbReference>
<comment type="similarity">
    <text evidence="4">Belongs to the class I-like SAM-binding methyltransferase superfamily. Cation-dependent O-methyltransferase family.</text>
</comment>
<dbReference type="Proteomes" id="UP000716291">
    <property type="component" value="Unassembled WGS sequence"/>
</dbReference>
<sequence>MSSFITRSLRSQSLKELVRSNVHKRYTATAFNTGALFNVNNRLRVEEDQYSGYYSSPIQQPYRNVLELLGKRTQKDFTNAHMLMGELQSKFMCQLIKFFKPKNILEIGSFTGCSAIAMGSCLPPNAKLTTLELDAQCVKVAREYIEMAQLQDMVFVKEGPALSSLDDLIKESPNLKYDFIFLDADKGNYKNYYELIMKHDLLSDYGVLIADNTLFYGLVHRHAGFEKEIDPQNGIPKSKKEEAAKVHDFNECVSNDPRVEVLMLPLFDGLSIIYKSKSL</sequence>
<dbReference type="SUPFAM" id="SSF53335">
    <property type="entry name" value="S-adenosyl-L-methionine-dependent methyltransferases"/>
    <property type="match status" value="1"/>
</dbReference>
<evidence type="ECO:0000256" key="2">
    <source>
        <dbReference type="ARBA" id="ARBA00022679"/>
    </source>
</evidence>
<keyword evidence="1" id="KW-0489">Methyltransferase</keyword>
<protein>
    <recommendedName>
        <fullName evidence="7">O-methyltransferase</fullName>
    </recommendedName>
</protein>
<evidence type="ECO:0000256" key="3">
    <source>
        <dbReference type="ARBA" id="ARBA00022691"/>
    </source>
</evidence>
<dbReference type="GO" id="GO:0008757">
    <property type="term" value="F:S-adenosylmethionine-dependent methyltransferase activity"/>
    <property type="evidence" value="ECO:0007669"/>
    <property type="project" value="TreeGrafter"/>
</dbReference>
<dbReference type="PANTHER" id="PTHR10509">
    <property type="entry name" value="O-METHYLTRANSFERASE-RELATED"/>
    <property type="match status" value="1"/>
</dbReference>
<dbReference type="GO" id="GO:0008171">
    <property type="term" value="F:O-methyltransferase activity"/>
    <property type="evidence" value="ECO:0007669"/>
    <property type="project" value="InterPro"/>
</dbReference>
<reference evidence="5" key="1">
    <citation type="journal article" date="2020" name="Microb. Genom.">
        <title>Genetic diversity of clinical and environmental Mucorales isolates obtained from an investigation of mucormycosis cases among solid organ transplant recipients.</title>
        <authorList>
            <person name="Nguyen M.H."/>
            <person name="Kaul D."/>
            <person name="Muto C."/>
            <person name="Cheng S.J."/>
            <person name="Richter R.A."/>
            <person name="Bruno V.M."/>
            <person name="Liu G."/>
            <person name="Beyhan S."/>
            <person name="Sundermann A.J."/>
            <person name="Mounaud S."/>
            <person name="Pasculle A.W."/>
            <person name="Nierman W.C."/>
            <person name="Driscoll E."/>
            <person name="Cumbie R."/>
            <person name="Clancy C.J."/>
            <person name="Dupont C.L."/>
        </authorList>
    </citation>
    <scope>NUCLEOTIDE SEQUENCE</scope>
    <source>
        <strain evidence="5">GL11</strain>
    </source>
</reference>
<name>A0A9P6XBH2_RHIOR</name>
<keyword evidence="3" id="KW-0949">S-adenosyl-L-methionine</keyword>
<dbReference type="InterPro" id="IPR002935">
    <property type="entry name" value="SAM_O-MeTrfase"/>
</dbReference>
<organism evidence="5 6">
    <name type="scientific">Rhizopus oryzae</name>
    <name type="common">Mucormycosis agent</name>
    <name type="synonym">Rhizopus arrhizus var. delemar</name>
    <dbReference type="NCBI Taxonomy" id="64495"/>
    <lineage>
        <taxon>Eukaryota</taxon>
        <taxon>Fungi</taxon>
        <taxon>Fungi incertae sedis</taxon>
        <taxon>Mucoromycota</taxon>
        <taxon>Mucoromycotina</taxon>
        <taxon>Mucoromycetes</taxon>
        <taxon>Mucorales</taxon>
        <taxon>Mucorineae</taxon>
        <taxon>Rhizopodaceae</taxon>
        <taxon>Rhizopus</taxon>
    </lineage>
</organism>
<dbReference type="Gene3D" id="3.40.50.150">
    <property type="entry name" value="Vaccinia Virus protein VP39"/>
    <property type="match status" value="1"/>
</dbReference>
<evidence type="ECO:0000313" key="6">
    <source>
        <dbReference type="Proteomes" id="UP000716291"/>
    </source>
</evidence>
<evidence type="ECO:0000256" key="1">
    <source>
        <dbReference type="ARBA" id="ARBA00022603"/>
    </source>
</evidence>
<keyword evidence="2" id="KW-0808">Transferase</keyword>
<proteinExistence type="inferred from homology"/>
<accession>A0A9P6XBH2</accession>
<keyword evidence="6" id="KW-1185">Reference proteome</keyword>
<evidence type="ECO:0008006" key="7">
    <source>
        <dbReference type="Google" id="ProtNLM"/>
    </source>
</evidence>
<dbReference type="AlphaFoldDB" id="A0A9P6XBH2"/>
<dbReference type="CDD" id="cd02440">
    <property type="entry name" value="AdoMet_MTases"/>
    <property type="match status" value="1"/>
</dbReference>
<comment type="caution">
    <text evidence="5">The sequence shown here is derived from an EMBL/GenBank/DDBJ whole genome shotgun (WGS) entry which is preliminary data.</text>
</comment>
<evidence type="ECO:0000256" key="4">
    <source>
        <dbReference type="ARBA" id="ARBA00023453"/>
    </source>
</evidence>
<evidence type="ECO:0000313" key="5">
    <source>
        <dbReference type="EMBL" id="KAG1309524.1"/>
    </source>
</evidence>
<gene>
    <name evidence="5" type="ORF">G6F64_005250</name>
</gene>
<dbReference type="PANTHER" id="PTHR10509:SF14">
    <property type="entry name" value="CAFFEOYL-COA O-METHYLTRANSFERASE 3-RELATED"/>
    <property type="match status" value="1"/>
</dbReference>
<dbReference type="EMBL" id="JAANQT010000626">
    <property type="protein sequence ID" value="KAG1309524.1"/>
    <property type="molecule type" value="Genomic_DNA"/>
</dbReference>
<dbReference type="Pfam" id="PF01596">
    <property type="entry name" value="Methyltransf_3"/>
    <property type="match status" value="1"/>
</dbReference>
<dbReference type="InterPro" id="IPR029063">
    <property type="entry name" value="SAM-dependent_MTases_sf"/>
</dbReference>